<dbReference type="CDD" id="cd03788">
    <property type="entry name" value="GT20_TPS"/>
    <property type="match status" value="1"/>
</dbReference>
<dbReference type="GO" id="GO:0003825">
    <property type="term" value="F:alpha,alpha-trehalose-phosphate synthase (UDP-forming) activity"/>
    <property type="evidence" value="ECO:0007669"/>
    <property type="project" value="TreeGrafter"/>
</dbReference>
<reference evidence="7" key="1">
    <citation type="submission" date="2022-11" db="EMBL/GenBank/DDBJ databases">
        <title>Corynebacterium sp. isolated from Penguins.</title>
        <authorList>
            <person name="Sedlar K."/>
            <person name="Svec P."/>
        </authorList>
    </citation>
    <scope>NUCLEOTIDE SEQUENCE</scope>
    <source>
        <strain evidence="7">P7374</strain>
    </source>
</reference>
<organism evidence="7 8">
    <name type="scientific">Corynebacterium pygosceleis</name>
    <dbReference type="NCBI Taxonomy" id="2800406"/>
    <lineage>
        <taxon>Bacteria</taxon>
        <taxon>Bacillati</taxon>
        <taxon>Actinomycetota</taxon>
        <taxon>Actinomycetes</taxon>
        <taxon>Mycobacteriales</taxon>
        <taxon>Corynebacteriaceae</taxon>
        <taxon>Corynebacterium</taxon>
    </lineage>
</organism>
<name>A0A9Q4CAK4_9CORY</name>
<evidence type="ECO:0000313" key="8">
    <source>
        <dbReference type="Proteomes" id="UP001071478"/>
    </source>
</evidence>
<dbReference type="SUPFAM" id="SSF53756">
    <property type="entry name" value="UDP-Glycosyltransferase/glycogen phosphorylase"/>
    <property type="match status" value="1"/>
</dbReference>
<protein>
    <recommendedName>
        <fullName evidence="3">alpha,alpha-trehalose-phosphate synthase (ADP-forming)</fullName>
        <ecNumber evidence="3">2.4.1.347</ecNumber>
    </recommendedName>
</protein>
<gene>
    <name evidence="7" type="ORF">OS129_09495</name>
</gene>
<dbReference type="PANTHER" id="PTHR10788">
    <property type="entry name" value="TREHALOSE-6-PHOSPHATE SYNTHASE"/>
    <property type="match status" value="1"/>
</dbReference>
<comment type="caution">
    <text evidence="7">The sequence shown here is derived from an EMBL/GenBank/DDBJ whole genome shotgun (WGS) entry which is preliminary data.</text>
</comment>
<evidence type="ECO:0000256" key="2">
    <source>
        <dbReference type="ARBA" id="ARBA00008799"/>
    </source>
</evidence>
<comment type="catalytic activity">
    <reaction evidence="1">
        <text>CDP-alpha-D-glucose + D-glucose 6-phosphate = alpha,alpha-trehalose 6-phosphate + CDP + H(+)</text>
        <dbReference type="Rhea" id="RHEA:53884"/>
        <dbReference type="ChEBI" id="CHEBI:15378"/>
        <dbReference type="ChEBI" id="CHEBI:58069"/>
        <dbReference type="ChEBI" id="CHEBI:58429"/>
        <dbReference type="ChEBI" id="CHEBI:61548"/>
        <dbReference type="ChEBI" id="CHEBI:137927"/>
    </reaction>
</comment>
<comment type="catalytic activity">
    <reaction evidence="4">
        <text>GDP-alpha-D-glucose + D-glucose 6-phosphate = alpha,alpha-trehalose 6-phosphate + GDP + H(+)</text>
        <dbReference type="Rhea" id="RHEA:14605"/>
        <dbReference type="ChEBI" id="CHEBI:15378"/>
        <dbReference type="ChEBI" id="CHEBI:58189"/>
        <dbReference type="ChEBI" id="CHEBI:58429"/>
        <dbReference type="ChEBI" id="CHEBI:61548"/>
        <dbReference type="ChEBI" id="CHEBI:62230"/>
    </reaction>
</comment>
<comment type="catalytic activity">
    <reaction evidence="6">
        <text>TDP-alpha-D-glucose + D-glucose 6-phosphate = 5-methyl-UDP + alpha,alpha-trehalose 6-phosphate + H(+)</text>
        <dbReference type="Rhea" id="RHEA:53888"/>
        <dbReference type="ChEBI" id="CHEBI:15378"/>
        <dbReference type="ChEBI" id="CHEBI:58429"/>
        <dbReference type="ChEBI" id="CHEBI:61417"/>
        <dbReference type="ChEBI" id="CHEBI:61548"/>
        <dbReference type="ChEBI" id="CHEBI:137931"/>
    </reaction>
</comment>
<comment type="similarity">
    <text evidence="2">Belongs to the glycosyltransferase 20 family.</text>
</comment>
<dbReference type="PANTHER" id="PTHR10788:SF106">
    <property type="entry name" value="BCDNA.GH08860"/>
    <property type="match status" value="1"/>
</dbReference>
<dbReference type="Gene3D" id="3.40.50.2000">
    <property type="entry name" value="Glycogen Phosphorylase B"/>
    <property type="match status" value="2"/>
</dbReference>
<sequence length="493" mass="54450">MSVVPRSAQTPVTGGNDFVVVANRLPVDVTVNPDGTRSFTPSPGGLVTALSPVLERNAGCWVGWPGTVDGGMDPFRTDSGILLHPVTLTATDYEEFYEGFSNATLWPLYHDLIVPPTYDRSWWETYREVNYTFAREVASVAAEGATVWVQDYQLQLVPGILRQLRPDLTIGFFLHIPFPPAELFRQLPWREEIVRGLLGADVIGFHLPENADNFLTLARSVAGTTGSHTGQPDTLTVEGRASVRRVSAHITAPDGRRVGVAAFPISIDTAAVVDTAGRVDAADIRRRLGDPVTMILGVDRLDYTKGILQRLTAYEELLESGALDPRTSVLLQIATPSRERLEHYRRTRARVEEAVGRINGRFAEVGRPVVHYLHRSLDKRQLFGCYVAADVMLVTPFKDGMNLVAKEYVACHGDGTGALVLSEFAGSATELNRAFLCNPHDGDSVKRQLMTAVTMLSDGPDDARERMLSMYRQVVDHDVDLWARSFLDALREH</sequence>
<evidence type="ECO:0000256" key="4">
    <source>
        <dbReference type="ARBA" id="ARBA00047452"/>
    </source>
</evidence>
<evidence type="ECO:0000256" key="6">
    <source>
        <dbReference type="ARBA" id="ARBA00093268"/>
    </source>
</evidence>
<evidence type="ECO:0000256" key="1">
    <source>
        <dbReference type="ARBA" id="ARBA00001525"/>
    </source>
</evidence>
<evidence type="ECO:0000313" key="7">
    <source>
        <dbReference type="EMBL" id="MCX7469108.1"/>
    </source>
</evidence>
<dbReference type="EC" id="2.4.1.347" evidence="3"/>
<evidence type="ECO:0000256" key="3">
    <source>
        <dbReference type="ARBA" id="ARBA00012842"/>
    </source>
</evidence>
<dbReference type="EMBL" id="JAPMKU010000004">
    <property type="protein sequence ID" value="MCX7469108.1"/>
    <property type="molecule type" value="Genomic_DNA"/>
</dbReference>
<proteinExistence type="inferred from homology"/>
<dbReference type="Proteomes" id="UP001071478">
    <property type="component" value="Unassembled WGS sequence"/>
</dbReference>
<dbReference type="AlphaFoldDB" id="A0A9Q4CAK4"/>
<comment type="catalytic activity">
    <reaction evidence="5">
        <text>ADP-alpha-D-glucose + D-glucose 6-phosphate = alpha,alpha-trehalose 6-phosphate + ADP + H(+)</text>
        <dbReference type="Rhea" id="RHEA:53880"/>
        <dbReference type="ChEBI" id="CHEBI:15378"/>
        <dbReference type="ChEBI" id="CHEBI:57498"/>
        <dbReference type="ChEBI" id="CHEBI:58429"/>
        <dbReference type="ChEBI" id="CHEBI:61548"/>
        <dbReference type="ChEBI" id="CHEBI:456216"/>
        <dbReference type="EC" id="2.4.1.347"/>
    </reaction>
</comment>
<dbReference type="InterPro" id="IPR001830">
    <property type="entry name" value="Glyco_trans_20"/>
</dbReference>
<dbReference type="Pfam" id="PF00982">
    <property type="entry name" value="Glyco_transf_20"/>
    <property type="match status" value="1"/>
</dbReference>
<accession>A0A9Q4CAK4</accession>
<evidence type="ECO:0000256" key="5">
    <source>
        <dbReference type="ARBA" id="ARBA00048311"/>
    </source>
</evidence>
<dbReference type="GO" id="GO:0005992">
    <property type="term" value="P:trehalose biosynthetic process"/>
    <property type="evidence" value="ECO:0007669"/>
    <property type="project" value="InterPro"/>
</dbReference>